<evidence type="ECO:0000313" key="5">
    <source>
        <dbReference type="Proteomes" id="UP000078555"/>
    </source>
</evidence>
<name>A0A1A9A5F0_PLAOA</name>
<accession>A0A1A9A5F0</accession>
<proteinExistence type="predicted"/>
<protein>
    <recommendedName>
        <fullName evidence="6">PIR Superfamily Protein</fullName>
    </recommendedName>
</protein>
<evidence type="ECO:0000313" key="4">
    <source>
        <dbReference type="Proteomes" id="UP000078550"/>
    </source>
</evidence>
<dbReference type="Proteomes" id="UP000078555">
    <property type="component" value="Unassembled WGS sequence"/>
</dbReference>
<evidence type="ECO:0008006" key="6">
    <source>
        <dbReference type="Google" id="ProtNLM"/>
    </source>
</evidence>
<organism evidence="3 4">
    <name type="scientific">Plasmodium ovale wallikeri</name>
    <dbReference type="NCBI Taxonomy" id="864142"/>
    <lineage>
        <taxon>Eukaryota</taxon>
        <taxon>Sar</taxon>
        <taxon>Alveolata</taxon>
        <taxon>Apicomplexa</taxon>
        <taxon>Aconoidasida</taxon>
        <taxon>Haemosporida</taxon>
        <taxon>Plasmodiidae</taxon>
        <taxon>Plasmodium</taxon>
        <taxon>Plasmodium (Plasmodium)</taxon>
    </lineage>
</organism>
<gene>
    <name evidence="2" type="ORF">POVWA1_062250</name>
    <name evidence="3" type="ORF">POVWA2_061920</name>
</gene>
<reference evidence="3" key="2">
    <citation type="submission" date="2016-05" db="EMBL/GenBank/DDBJ databases">
        <authorList>
            <person name="Lavstsen T."/>
            <person name="Jespersen J.S."/>
        </authorList>
    </citation>
    <scope>NUCLEOTIDE SEQUENCE [LARGE SCALE GENOMIC DNA]</scope>
</reference>
<dbReference type="EMBL" id="FLRD01000175">
    <property type="protein sequence ID" value="SBT51000.1"/>
    <property type="molecule type" value="Genomic_DNA"/>
</dbReference>
<dbReference type="Proteomes" id="UP000078550">
    <property type="component" value="Unassembled WGS sequence"/>
</dbReference>
<sequence length="111" mass="12958">MKKLLEKNDKGNRFHKNDTIPMHTFPPNRITERCNSSLPLELSGSCHIFTPVRKILNSLISCKKNLKHDVNNDENDESLKTSENNTMSSLIIRFNIVYNSNIIYIYYENIK</sequence>
<feature type="compositionally biased region" description="Basic and acidic residues" evidence="1">
    <location>
        <begin position="1"/>
        <end position="18"/>
    </location>
</feature>
<reference evidence="4 5" key="1">
    <citation type="submission" date="2016-05" db="EMBL/GenBank/DDBJ databases">
        <authorList>
            <person name="Naeem Raeece"/>
        </authorList>
    </citation>
    <scope>NUCLEOTIDE SEQUENCE [LARGE SCALE GENOMIC DNA]</scope>
</reference>
<dbReference type="AlphaFoldDB" id="A0A1A9A5F0"/>
<feature type="region of interest" description="Disordered" evidence="1">
    <location>
        <begin position="1"/>
        <end position="21"/>
    </location>
</feature>
<dbReference type="EMBL" id="FLRE01000224">
    <property type="protein sequence ID" value="SBT51329.1"/>
    <property type="molecule type" value="Genomic_DNA"/>
</dbReference>
<evidence type="ECO:0000313" key="3">
    <source>
        <dbReference type="EMBL" id="SBT51329.1"/>
    </source>
</evidence>
<keyword evidence="5" id="KW-1185">Reference proteome</keyword>
<evidence type="ECO:0000256" key="1">
    <source>
        <dbReference type="SAM" id="MobiDB-lite"/>
    </source>
</evidence>
<evidence type="ECO:0000313" key="2">
    <source>
        <dbReference type="EMBL" id="SBT51000.1"/>
    </source>
</evidence>